<evidence type="ECO:0000313" key="2">
    <source>
        <dbReference type="EMBL" id="KAH8037933.1"/>
    </source>
</evidence>
<reference evidence="2" key="1">
    <citation type="journal article" date="2020" name="Cell">
        <title>Large-Scale Comparative Analyses of Tick Genomes Elucidate Their Genetic Diversity and Vector Capacities.</title>
        <authorList>
            <consortium name="Tick Genome and Microbiome Consortium (TIGMIC)"/>
            <person name="Jia N."/>
            <person name="Wang J."/>
            <person name="Shi W."/>
            <person name="Du L."/>
            <person name="Sun Y."/>
            <person name="Zhan W."/>
            <person name="Jiang J.F."/>
            <person name="Wang Q."/>
            <person name="Zhang B."/>
            <person name="Ji P."/>
            <person name="Bell-Sakyi L."/>
            <person name="Cui X.M."/>
            <person name="Yuan T.T."/>
            <person name="Jiang B.G."/>
            <person name="Yang W.F."/>
            <person name="Lam T.T."/>
            <person name="Chang Q.C."/>
            <person name="Ding S.J."/>
            <person name="Wang X.J."/>
            <person name="Zhu J.G."/>
            <person name="Ruan X.D."/>
            <person name="Zhao L."/>
            <person name="Wei J.T."/>
            <person name="Ye R.Z."/>
            <person name="Que T.C."/>
            <person name="Du C.H."/>
            <person name="Zhou Y.H."/>
            <person name="Cheng J.X."/>
            <person name="Dai P.F."/>
            <person name="Guo W.B."/>
            <person name="Han X.H."/>
            <person name="Huang E.J."/>
            <person name="Li L.F."/>
            <person name="Wei W."/>
            <person name="Gao Y.C."/>
            <person name="Liu J.Z."/>
            <person name="Shao H.Z."/>
            <person name="Wang X."/>
            <person name="Wang C.C."/>
            <person name="Yang T.C."/>
            <person name="Huo Q.B."/>
            <person name="Li W."/>
            <person name="Chen H.Y."/>
            <person name="Chen S.E."/>
            <person name="Zhou L.G."/>
            <person name="Ni X.B."/>
            <person name="Tian J.H."/>
            <person name="Sheng Y."/>
            <person name="Liu T."/>
            <person name="Pan Y.S."/>
            <person name="Xia L.Y."/>
            <person name="Li J."/>
            <person name="Zhao F."/>
            <person name="Cao W.C."/>
        </authorList>
    </citation>
    <scope>NUCLEOTIDE SEQUENCE</scope>
    <source>
        <strain evidence="2">Rmic-2018</strain>
    </source>
</reference>
<comment type="caution">
    <text evidence="2">The sequence shown here is derived from an EMBL/GenBank/DDBJ whole genome shotgun (WGS) entry which is preliminary data.</text>
</comment>
<evidence type="ECO:0000313" key="3">
    <source>
        <dbReference type="Proteomes" id="UP000821866"/>
    </source>
</evidence>
<keyword evidence="3" id="KW-1185">Reference proteome</keyword>
<accession>A0A9J6EUN5</accession>
<name>A0A9J6EUN5_RHIMP</name>
<organism evidence="2 3">
    <name type="scientific">Rhipicephalus microplus</name>
    <name type="common">Cattle tick</name>
    <name type="synonym">Boophilus microplus</name>
    <dbReference type="NCBI Taxonomy" id="6941"/>
    <lineage>
        <taxon>Eukaryota</taxon>
        <taxon>Metazoa</taxon>
        <taxon>Ecdysozoa</taxon>
        <taxon>Arthropoda</taxon>
        <taxon>Chelicerata</taxon>
        <taxon>Arachnida</taxon>
        <taxon>Acari</taxon>
        <taxon>Parasitiformes</taxon>
        <taxon>Ixodida</taxon>
        <taxon>Ixodoidea</taxon>
        <taxon>Ixodidae</taxon>
        <taxon>Rhipicephalinae</taxon>
        <taxon>Rhipicephalus</taxon>
        <taxon>Boophilus</taxon>
    </lineage>
</organism>
<feature type="compositionally biased region" description="Basic and acidic residues" evidence="1">
    <location>
        <begin position="14"/>
        <end position="23"/>
    </location>
</feature>
<proteinExistence type="predicted"/>
<dbReference type="EMBL" id="JABSTU010000002">
    <property type="protein sequence ID" value="KAH8037933.1"/>
    <property type="molecule type" value="Genomic_DNA"/>
</dbReference>
<dbReference type="VEuPathDB" id="VectorBase:LOC119164798"/>
<dbReference type="AlphaFoldDB" id="A0A9J6EUN5"/>
<dbReference type="Proteomes" id="UP000821866">
    <property type="component" value="Chromosome 10"/>
</dbReference>
<protein>
    <submittedName>
        <fullName evidence="2">Uncharacterized protein</fullName>
    </submittedName>
</protein>
<sequence length="281" mass="31351">MKGTITHVVVESGVDDKRQDSRASSDGSPAAGRKDTCAPEEFSEKEQAEVKPQIAEEGAESIVERHRERLCMVQGLAGPRERRDASEWRLCCPKIGPKYTLGAILPWKKEGLQNYDVIYVALKVDWIILKTHGFYPRPGYHFASCPSPFESTINRTTITNVLGDFVDDMGSHMNLSRICFSVSFRATGYRTDAKSYSGHMKVLGPGNLNRIRITYVYAHAHTTEARCVAGSLRCEFKKVHVKSRPLCSRVVKKGVVQIPLEIFRPTPPLLGPYQPIIVASC</sequence>
<gene>
    <name evidence="2" type="ORF">HPB51_019242</name>
</gene>
<evidence type="ECO:0000256" key="1">
    <source>
        <dbReference type="SAM" id="MobiDB-lite"/>
    </source>
</evidence>
<feature type="region of interest" description="Disordered" evidence="1">
    <location>
        <begin position="1"/>
        <end position="55"/>
    </location>
</feature>
<feature type="compositionally biased region" description="Basic and acidic residues" evidence="1">
    <location>
        <begin position="32"/>
        <end position="49"/>
    </location>
</feature>
<reference evidence="2" key="2">
    <citation type="submission" date="2021-09" db="EMBL/GenBank/DDBJ databases">
        <authorList>
            <person name="Jia N."/>
            <person name="Wang J."/>
            <person name="Shi W."/>
            <person name="Du L."/>
            <person name="Sun Y."/>
            <person name="Zhan W."/>
            <person name="Jiang J."/>
            <person name="Wang Q."/>
            <person name="Zhang B."/>
            <person name="Ji P."/>
            <person name="Sakyi L.B."/>
            <person name="Cui X."/>
            <person name="Yuan T."/>
            <person name="Jiang B."/>
            <person name="Yang W."/>
            <person name="Lam T.T.-Y."/>
            <person name="Chang Q."/>
            <person name="Ding S."/>
            <person name="Wang X."/>
            <person name="Zhu J."/>
            <person name="Ruan X."/>
            <person name="Zhao L."/>
            <person name="Wei J."/>
            <person name="Que T."/>
            <person name="Du C."/>
            <person name="Cheng J."/>
            <person name="Dai P."/>
            <person name="Han X."/>
            <person name="Huang E."/>
            <person name="Gao Y."/>
            <person name="Liu J."/>
            <person name="Shao H."/>
            <person name="Ye R."/>
            <person name="Li L."/>
            <person name="Wei W."/>
            <person name="Wang X."/>
            <person name="Wang C."/>
            <person name="Huo Q."/>
            <person name="Li W."/>
            <person name="Guo W."/>
            <person name="Chen H."/>
            <person name="Chen S."/>
            <person name="Zhou L."/>
            <person name="Zhou L."/>
            <person name="Ni X."/>
            <person name="Tian J."/>
            <person name="Zhou Y."/>
            <person name="Sheng Y."/>
            <person name="Liu T."/>
            <person name="Pan Y."/>
            <person name="Xia L."/>
            <person name="Li J."/>
            <person name="Zhao F."/>
            <person name="Cao W."/>
        </authorList>
    </citation>
    <scope>NUCLEOTIDE SEQUENCE</scope>
    <source>
        <strain evidence="2">Rmic-2018</strain>
        <tissue evidence="2">Larvae</tissue>
    </source>
</reference>